<dbReference type="Pfam" id="PF01381">
    <property type="entry name" value="HTH_3"/>
    <property type="match status" value="1"/>
</dbReference>
<evidence type="ECO:0000313" key="4">
    <source>
        <dbReference type="Proteomes" id="UP000886833"/>
    </source>
</evidence>
<proteinExistence type="predicted"/>
<dbReference type="SMART" id="SM00530">
    <property type="entry name" value="HTH_XRE"/>
    <property type="match status" value="1"/>
</dbReference>
<dbReference type="PROSITE" id="PS50943">
    <property type="entry name" value="HTH_CROC1"/>
    <property type="match status" value="1"/>
</dbReference>
<accession>A0A9D1KC41</accession>
<name>A0A9D1KC41_9FIRM</name>
<dbReference type="Gene3D" id="1.10.260.40">
    <property type="entry name" value="lambda repressor-like DNA-binding domains"/>
    <property type="match status" value="1"/>
</dbReference>
<dbReference type="PANTHER" id="PTHR46558:SF3">
    <property type="entry name" value="TRANSCRIPTIONAL REGULATOR"/>
    <property type="match status" value="1"/>
</dbReference>
<protein>
    <submittedName>
        <fullName evidence="3">Helix-turn-helix transcriptional regulator</fullName>
    </submittedName>
</protein>
<dbReference type="PANTHER" id="PTHR46558">
    <property type="entry name" value="TRACRIPTIONAL REGULATORY PROTEIN-RELATED-RELATED"/>
    <property type="match status" value="1"/>
</dbReference>
<feature type="domain" description="HTH cro/C1-type" evidence="2">
    <location>
        <begin position="5"/>
        <end position="60"/>
    </location>
</feature>
<dbReference type="AlphaFoldDB" id="A0A9D1KC41"/>
<organism evidence="3 4">
    <name type="scientific">Candidatus Onthousia faecipullorum</name>
    <dbReference type="NCBI Taxonomy" id="2840887"/>
    <lineage>
        <taxon>Bacteria</taxon>
        <taxon>Bacillati</taxon>
        <taxon>Bacillota</taxon>
        <taxon>Bacilli</taxon>
        <taxon>Candidatus Onthousia</taxon>
    </lineage>
</organism>
<reference evidence="3" key="2">
    <citation type="journal article" date="2021" name="PeerJ">
        <title>Extensive microbial diversity within the chicken gut microbiome revealed by metagenomics and culture.</title>
        <authorList>
            <person name="Gilroy R."/>
            <person name="Ravi A."/>
            <person name="Getino M."/>
            <person name="Pursley I."/>
            <person name="Horton D.L."/>
            <person name="Alikhan N.F."/>
            <person name="Baker D."/>
            <person name="Gharbi K."/>
            <person name="Hall N."/>
            <person name="Watson M."/>
            <person name="Adriaenssens E.M."/>
            <person name="Foster-Nyarko E."/>
            <person name="Jarju S."/>
            <person name="Secka A."/>
            <person name="Antonio M."/>
            <person name="Oren A."/>
            <person name="Chaudhuri R.R."/>
            <person name="La Ragione R."/>
            <person name="Hildebrand F."/>
            <person name="Pallen M.J."/>
        </authorList>
    </citation>
    <scope>NUCLEOTIDE SEQUENCE</scope>
    <source>
        <strain evidence="3">CHK195-26880</strain>
    </source>
</reference>
<dbReference type="SUPFAM" id="SSF47413">
    <property type="entry name" value="lambda repressor-like DNA-binding domains"/>
    <property type="match status" value="1"/>
</dbReference>
<evidence type="ECO:0000313" key="3">
    <source>
        <dbReference type="EMBL" id="HIT38244.1"/>
    </source>
</evidence>
<evidence type="ECO:0000256" key="1">
    <source>
        <dbReference type="ARBA" id="ARBA00023125"/>
    </source>
</evidence>
<evidence type="ECO:0000259" key="2">
    <source>
        <dbReference type="PROSITE" id="PS50943"/>
    </source>
</evidence>
<comment type="caution">
    <text evidence="3">The sequence shown here is derived from an EMBL/GenBank/DDBJ whole genome shotgun (WGS) entry which is preliminary data.</text>
</comment>
<gene>
    <name evidence="3" type="ORF">IAB59_07205</name>
</gene>
<dbReference type="EMBL" id="DVKQ01000092">
    <property type="protein sequence ID" value="HIT38244.1"/>
    <property type="molecule type" value="Genomic_DNA"/>
</dbReference>
<dbReference type="Proteomes" id="UP000886833">
    <property type="component" value="Unassembled WGS sequence"/>
</dbReference>
<dbReference type="InterPro" id="IPR010982">
    <property type="entry name" value="Lambda_DNA-bd_dom_sf"/>
</dbReference>
<dbReference type="GO" id="GO:0003677">
    <property type="term" value="F:DNA binding"/>
    <property type="evidence" value="ECO:0007669"/>
    <property type="project" value="UniProtKB-KW"/>
</dbReference>
<sequence>MNNCLKEKRLEKGYSQLELAEIAKVSRATIIRIEQGNLKYLKSDTMLKLALALDSDISDIFFKDFVMQTQQNSDISGDYEVEEGR</sequence>
<dbReference type="InterPro" id="IPR001387">
    <property type="entry name" value="Cro/C1-type_HTH"/>
</dbReference>
<reference evidence="3" key="1">
    <citation type="submission" date="2020-10" db="EMBL/GenBank/DDBJ databases">
        <authorList>
            <person name="Gilroy R."/>
        </authorList>
    </citation>
    <scope>NUCLEOTIDE SEQUENCE</scope>
    <source>
        <strain evidence="3">CHK195-26880</strain>
    </source>
</reference>
<dbReference type="CDD" id="cd00093">
    <property type="entry name" value="HTH_XRE"/>
    <property type="match status" value="1"/>
</dbReference>
<keyword evidence="1" id="KW-0238">DNA-binding</keyword>